<dbReference type="STRING" id="94208.A0A2S4L873"/>
<comment type="function">
    <text evidence="4 7">Involved in protein N-glycosylation. Essential for the second step of the dolichol-linked oligosaccharide pathway.</text>
</comment>
<evidence type="ECO:0000259" key="8">
    <source>
        <dbReference type="Pfam" id="PF04101"/>
    </source>
</evidence>
<evidence type="ECO:0000313" key="9">
    <source>
        <dbReference type="EMBL" id="POR38644.1"/>
    </source>
</evidence>
<accession>A0A2S4L873</accession>
<evidence type="ECO:0000313" key="10">
    <source>
        <dbReference type="Proteomes" id="UP000237481"/>
    </source>
</evidence>
<evidence type="ECO:0000256" key="6">
    <source>
        <dbReference type="ARBA" id="ARBA00048184"/>
    </source>
</evidence>
<comment type="similarity">
    <text evidence="7">Belongs to the glycosyltransferase 28 family.</text>
</comment>
<dbReference type="Proteomes" id="UP000237481">
    <property type="component" value="Unassembled WGS sequence"/>
</dbReference>
<dbReference type="GO" id="GO:0004577">
    <property type="term" value="F:N-acetylglucosaminyldiphosphodolichol N-acetylglucosaminyltransferase activity"/>
    <property type="evidence" value="ECO:0007669"/>
    <property type="project" value="UniProtKB-EC"/>
</dbReference>
<evidence type="ECO:0000256" key="1">
    <source>
        <dbReference type="ARBA" id="ARBA00011198"/>
    </source>
</evidence>
<comment type="subcellular location">
    <subcellularLocation>
        <location evidence="7">Endoplasmic reticulum</location>
    </subcellularLocation>
</comment>
<evidence type="ECO:0000256" key="7">
    <source>
        <dbReference type="RuleBase" id="RU362128"/>
    </source>
</evidence>
<dbReference type="EC" id="2.4.1.141" evidence="2 7"/>
<evidence type="ECO:0000256" key="5">
    <source>
        <dbReference type="ARBA" id="ARBA00032061"/>
    </source>
</evidence>
<comment type="catalytic activity">
    <reaction evidence="6">
        <text>an N-acetyl-alpha-D-glucosaminyl-diphospho-di-trans,poly-cis-dolichol + UDP-N-acetyl-alpha-D-glucosamine = an N,N'-diacetylchitobiosyl-diphospho-di-trans,poly-cis-dolichol + UDP + H(+)</text>
        <dbReference type="Rhea" id="RHEA:23380"/>
        <dbReference type="Rhea" id="RHEA-COMP:19507"/>
        <dbReference type="Rhea" id="RHEA-COMP:19510"/>
        <dbReference type="ChEBI" id="CHEBI:15378"/>
        <dbReference type="ChEBI" id="CHEBI:57269"/>
        <dbReference type="ChEBI" id="CHEBI:57705"/>
        <dbReference type="ChEBI" id="CHEBI:58223"/>
        <dbReference type="ChEBI" id="CHEBI:58427"/>
        <dbReference type="EC" id="2.4.1.141"/>
    </reaction>
</comment>
<feature type="domain" description="Glycosyl transferase family 28 C-terminal" evidence="8">
    <location>
        <begin position="12"/>
        <end position="164"/>
    </location>
</feature>
<dbReference type="SUPFAM" id="SSF53756">
    <property type="entry name" value="UDP-Glycosyltransferase/glycogen phosphorylase"/>
    <property type="match status" value="1"/>
</dbReference>
<dbReference type="EMBL" id="PKSG01000121">
    <property type="protein sequence ID" value="POR38644.1"/>
    <property type="molecule type" value="Genomic_DNA"/>
</dbReference>
<evidence type="ECO:0000256" key="4">
    <source>
        <dbReference type="ARBA" id="ARBA00024804"/>
    </source>
</evidence>
<dbReference type="OrthoDB" id="20273at2759"/>
<dbReference type="GO" id="GO:0043541">
    <property type="term" value="C:UDP-N-acetylglucosamine transferase complex"/>
    <property type="evidence" value="ECO:0007669"/>
    <property type="project" value="TreeGrafter"/>
</dbReference>
<dbReference type="Pfam" id="PF04101">
    <property type="entry name" value="Glyco_tran_28_C"/>
    <property type="match status" value="1"/>
</dbReference>
<reference evidence="9 10" key="1">
    <citation type="submission" date="2018-01" db="EMBL/GenBank/DDBJ databases">
        <title>Harnessing the power of phylogenomics to disentangle the directionality and signatures of interkingdom host jumping in the parasitic fungal genus Tolypocladium.</title>
        <authorList>
            <person name="Quandt C.A."/>
            <person name="Patterson W."/>
            <person name="Spatafora J.W."/>
        </authorList>
    </citation>
    <scope>NUCLEOTIDE SEQUENCE [LARGE SCALE GENOMIC DNA]</scope>
    <source>
        <strain evidence="9 10">NRBC 100945</strain>
    </source>
</reference>
<dbReference type="InterPro" id="IPR007235">
    <property type="entry name" value="Glyco_trans_28_C"/>
</dbReference>
<proteinExistence type="inferred from homology"/>
<dbReference type="InterPro" id="IPR052474">
    <property type="entry name" value="UDP-GlcNAc_transferase"/>
</dbReference>
<dbReference type="Gene3D" id="3.40.50.2000">
    <property type="entry name" value="Glycogen Phosphorylase B"/>
    <property type="match status" value="1"/>
</dbReference>
<keyword evidence="7" id="KW-0328">Glycosyltransferase</keyword>
<keyword evidence="10" id="KW-1185">Reference proteome</keyword>
<protein>
    <recommendedName>
        <fullName evidence="3 7">UDP-N-acetylglucosamine transferase subunit ALG13</fullName>
        <ecNumber evidence="2 7">2.4.1.141</ecNumber>
    </recommendedName>
    <alternativeName>
        <fullName evidence="5 7">Asparagine-linked glycosylation protein 13</fullName>
    </alternativeName>
</protein>
<keyword evidence="7" id="KW-0256">Endoplasmic reticulum</keyword>
<name>A0A2S4L873_9HYPO</name>
<keyword evidence="7 9" id="KW-0808">Transferase</keyword>
<sequence>MTATSKPLECYCLVAVGATVGFEELTRAVLEPAFWRFLRSEGFTALHVQCGPDIPWASAKLSELKDELPPDFDIDVFDVKNNLMLEEMILCKPIEGRRVQGLVISHAGTGTILDAWKLGIPLIVVPNTALLDDHQTEMAKHLAKEGYATMASTSREDLQDAIHKAGLLYEENKNRWPANSVTPEQGDAVRLWDIKPGEVEKEENAQMTHD</sequence>
<evidence type="ECO:0000256" key="3">
    <source>
        <dbReference type="ARBA" id="ARBA00017468"/>
    </source>
</evidence>
<comment type="subunit">
    <text evidence="1 7">Heterodimer with ALG14 to form a functional enzyme.</text>
</comment>
<evidence type="ECO:0000256" key="2">
    <source>
        <dbReference type="ARBA" id="ARBA00012614"/>
    </source>
</evidence>
<dbReference type="GO" id="GO:0006488">
    <property type="term" value="P:dolichol-linked oligosaccharide biosynthetic process"/>
    <property type="evidence" value="ECO:0007669"/>
    <property type="project" value="TreeGrafter"/>
</dbReference>
<gene>
    <name evidence="7" type="primary">ALG13</name>
    <name evidence="9" type="ORF">TPAR_01166</name>
</gene>
<organism evidence="9 10">
    <name type="scientific">Tolypocladium paradoxum</name>
    <dbReference type="NCBI Taxonomy" id="94208"/>
    <lineage>
        <taxon>Eukaryota</taxon>
        <taxon>Fungi</taxon>
        <taxon>Dikarya</taxon>
        <taxon>Ascomycota</taxon>
        <taxon>Pezizomycotina</taxon>
        <taxon>Sordariomycetes</taxon>
        <taxon>Hypocreomycetidae</taxon>
        <taxon>Hypocreales</taxon>
        <taxon>Ophiocordycipitaceae</taxon>
        <taxon>Tolypocladium</taxon>
    </lineage>
</organism>
<comment type="caution">
    <text evidence="9">The sequence shown here is derived from an EMBL/GenBank/DDBJ whole genome shotgun (WGS) entry which is preliminary data.</text>
</comment>
<dbReference type="AlphaFoldDB" id="A0A2S4L873"/>
<dbReference type="PANTHER" id="PTHR47043:SF1">
    <property type="entry name" value="UDP-N-ACETYLGLUCOSAMINE TRANSFERASE SUBUNIT ALG13"/>
    <property type="match status" value="1"/>
</dbReference>
<dbReference type="PANTHER" id="PTHR47043">
    <property type="entry name" value="UDP-N-ACETYLGLUCOSAMINE TRANSFERASE SUBUNIT ALG13"/>
    <property type="match status" value="1"/>
</dbReference>